<dbReference type="Proteomes" id="UP000195897">
    <property type="component" value="Unassembled WGS sequence"/>
</dbReference>
<organism evidence="1 2">
    <name type="scientific">Butyricicoccus pullicaecorum</name>
    <dbReference type="NCBI Taxonomy" id="501571"/>
    <lineage>
        <taxon>Bacteria</taxon>
        <taxon>Bacillati</taxon>
        <taxon>Bacillota</taxon>
        <taxon>Clostridia</taxon>
        <taxon>Eubacteriales</taxon>
        <taxon>Butyricicoccaceae</taxon>
        <taxon>Butyricicoccus</taxon>
    </lineage>
</organism>
<proteinExistence type="predicted"/>
<protein>
    <submittedName>
        <fullName evidence="1">Uncharacterized protein</fullName>
    </submittedName>
</protein>
<reference evidence="2" key="1">
    <citation type="submission" date="2017-04" db="EMBL/GenBank/DDBJ databases">
        <title>Function of individual gut microbiota members based on whole genome sequencing of pure cultures obtained from chicken caecum.</title>
        <authorList>
            <person name="Medvecky M."/>
            <person name="Cejkova D."/>
            <person name="Polansky O."/>
            <person name="Karasova D."/>
            <person name="Kubasova T."/>
            <person name="Cizek A."/>
            <person name="Rychlik I."/>
        </authorList>
    </citation>
    <scope>NUCLEOTIDE SEQUENCE [LARGE SCALE GENOMIC DNA]</scope>
    <source>
        <strain evidence="2">An180</strain>
    </source>
</reference>
<dbReference type="AlphaFoldDB" id="A0A1Y4LB63"/>
<evidence type="ECO:0000313" key="2">
    <source>
        <dbReference type="Proteomes" id="UP000195897"/>
    </source>
</evidence>
<dbReference type="RefSeq" id="WP_087370172.1">
    <property type="nucleotide sequence ID" value="NZ_NFKK01000002.1"/>
</dbReference>
<name>A0A1Y4LB63_9FIRM</name>
<accession>A0A1Y4LB63</accession>
<dbReference type="EMBL" id="NFKK01000002">
    <property type="protein sequence ID" value="OUP53968.1"/>
    <property type="molecule type" value="Genomic_DNA"/>
</dbReference>
<sequence length="135" mass="15721">MAKTTVRDIYRASLSILFEEEDNDPDFKRSFPFFLSKLLMEILPYENQVRRFQKREALSPEDVPVITEIDDTTLPYDERFLRTAIPDGIAGLFMADDDSKKAESVLQYNKYVQACIDICPAVFEDLYTSEEEEDE</sequence>
<gene>
    <name evidence="1" type="ORF">B5F17_01795</name>
</gene>
<comment type="caution">
    <text evidence="1">The sequence shown here is derived from an EMBL/GenBank/DDBJ whole genome shotgun (WGS) entry which is preliminary data.</text>
</comment>
<evidence type="ECO:0000313" key="1">
    <source>
        <dbReference type="EMBL" id="OUP53968.1"/>
    </source>
</evidence>